<protein>
    <recommendedName>
        <fullName evidence="2">DUF4136 domain-containing protein</fullName>
    </recommendedName>
</protein>
<dbReference type="Proteomes" id="UP000005551">
    <property type="component" value="Unassembled WGS sequence"/>
</dbReference>
<dbReference type="Gene3D" id="3.30.160.670">
    <property type="match status" value="1"/>
</dbReference>
<dbReference type="PROSITE" id="PS51257">
    <property type="entry name" value="PROKAR_LIPOPROTEIN"/>
    <property type="match status" value="1"/>
</dbReference>
<dbReference type="EMBL" id="AJYA01000017">
    <property type="protein sequence ID" value="EIM76901.1"/>
    <property type="molecule type" value="Genomic_DNA"/>
</dbReference>
<name>I5C4Z9_9BACT</name>
<dbReference type="Pfam" id="PF13590">
    <property type="entry name" value="DUF4136"/>
    <property type="match status" value="1"/>
</dbReference>
<keyword evidence="1" id="KW-0732">Signal</keyword>
<dbReference type="STRING" id="1189621.A3SI_08146"/>
<reference evidence="3 4" key="1">
    <citation type="submission" date="2012-05" db="EMBL/GenBank/DDBJ databases">
        <title>Genome sequence of Nitritalea halalkaliphila LW7.</title>
        <authorList>
            <person name="Jangir P.K."/>
            <person name="Singh A."/>
            <person name="Shivaji S."/>
            <person name="Sharma R."/>
        </authorList>
    </citation>
    <scope>NUCLEOTIDE SEQUENCE [LARGE SCALE GENOMIC DNA]</scope>
    <source>
        <strain evidence="3 4">LW7</strain>
    </source>
</reference>
<accession>I5C4Z9</accession>
<evidence type="ECO:0000313" key="3">
    <source>
        <dbReference type="EMBL" id="EIM76901.1"/>
    </source>
</evidence>
<dbReference type="AlphaFoldDB" id="I5C4Z9"/>
<proteinExistence type="predicted"/>
<evidence type="ECO:0000256" key="1">
    <source>
        <dbReference type="SAM" id="SignalP"/>
    </source>
</evidence>
<gene>
    <name evidence="3" type="ORF">A3SI_08146</name>
</gene>
<keyword evidence="4" id="KW-1185">Reference proteome</keyword>
<comment type="caution">
    <text evidence="3">The sequence shown here is derived from an EMBL/GenBank/DDBJ whole genome shotgun (WGS) entry which is preliminary data.</text>
</comment>
<dbReference type="OrthoDB" id="875766at2"/>
<evidence type="ECO:0000313" key="4">
    <source>
        <dbReference type="Proteomes" id="UP000005551"/>
    </source>
</evidence>
<sequence>MPVSRFLLSCAVILLLFSSCASQRDFVAEYDFDYSGKFKRYKTFGFVENTHPDSLVFYQVIRNTIATRLNSQGFRFNPDKPDILVNYKLFTDQVKYRGYDQPHFDWWLQRRGIESLEEPDYLSEDAEKGFTPQERDENYNRVRYVENPGLLVVFVIDNRRGQTVWQGYTAAAFDQREDTFTTDLTRATYRVMDQFRLITRN</sequence>
<feature type="signal peptide" evidence="1">
    <location>
        <begin position="1"/>
        <end position="23"/>
    </location>
</feature>
<organism evidence="3 4">
    <name type="scientific">Nitritalea halalkaliphila LW7</name>
    <dbReference type="NCBI Taxonomy" id="1189621"/>
    <lineage>
        <taxon>Bacteria</taxon>
        <taxon>Pseudomonadati</taxon>
        <taxon>Bacteroidota</taxon>
        <taxon>Cytophagia</taxon>
        <taxon>Cytophagales</taxon>
        <taxon>Cyclobacteriaceae</taxon>
        <taxon>Nitritalea</taxon>
    </lineage>
</organism>
<evidence type="ECO:0000259" key="2">
    <source>
        <dbReference type="Pfam" id="PF13590"/>
    </source>
</evidence>
<dbReference type="InterPro" id="IPR025411">
    <property type="entry name" value="DUF4136"/>
</dbReference>
<feature type="chain" id="PRO_5003701469" description="DUF4136 domain-containing protein" evidence="1">
    <location>
        <begin position="24"/>
        <end position="201"/>
    </location>
</feature>
<feature type="domain" description="DUF4136" evidence="2">
    <location>
        <begin position="29"/>
        <end position="195"/>
    </location>
</feature>
<dbReference type="RefSeq" id="WP_009054547.1">
    <property type="nucleotide sequence ID" value="NZ_AJYA01000017.1"/>
</dbReference>